<evidence type="ECO:0000313" key="3">
    <source>
        <dbReference type="Proteomes" id="UP000198985"/>
    </source>
</evidence>
<dbReference type="RefSeq" id="WP_084323374.1">
    <property type="nucleotide sequence ID" value="NZ_FNTY01000002.1"/>
</dbReference>
<dbReference type="EMBL" id="FNTY01000002">
    <property type="protein sequence ID" value="SEE24820.1"/>
    <property type="molecule type" value="Genomic_DNA"/>
</dbReference>
<reference evidence="2 3" key="1">
    <citation type="submission" date="2016-10" db="EMBL/GenBank/DDBJ databases">
        <authorList>
            <person name="de Groot N.N."/>
        </authorList>
    </citation>
    <scope>NUCLEOTIDE SEQUENCE [LARGE SCALE GENOMIC DNA]</scope>
    <source>
        <strain evidence="2 3">BS3662</strain>
    </source>
</reference>
<evidence type="ECO:0000256" key="1">
    <source>
        <dbReference type="ARBA" id="ARBA00023172"/>
    </source>
</evidence>
<dbReference type="GO" id="GO:0003677">
    <property type="term" value="F:DNA binding"/>
    <property type="evidence" value="ECO:0007669"/>
    <property type="project" value="InterPro"/>
</dbReference>
<dbReference type="InterPro" id="IPR011010">
    <property type="entry name" value="DNA_brk_join_enz"/>
</dbReference>
<dbReference type="Proteomes" id="UP000198985">
    <property type="component" value="Unassembled WGS sequence"/>
</dbReference>
<name>A0A1H5HA77_9PSED</name>
<protein>
    <recommendedName>
        <fullName evidence="4">Phage integrase family protein</fullName>
    </recommendedName>
</protein>
<gene>
    <name evidence="2" type="ORF">SAMN04490194_1529</name>
</gene>
<evidence type="ECO:0008006" key="4">
    <source>
        <dbReference type="Google" id="ProtNLM"/>
    </source>
</evidence>
<proteinExistence type="predicted"/>
<dbReference type="Gene3D" id="1.10.443.10">
    <property type="entry name" value="Intergrase catalytic core"/>
    <property type="match status" value="1"/>
</dbReference>
<organism evidence="2 3">
    <name type="scientific">Pseudomonas migulae</name>
    <dbReference type="NCBI Taxonomy" id="78543"/>
    <lineage>
        <taxon>Bacteria</taxon>
        <taxon>Pseudomonadati</taxon>
        <taxon>Pseudomonadota</taxon>
        <taxon>Gammaproteobacteria</taxon>
        <taxon>Pseudomonadales</taxon>
        <taxon>Pseudomonadaceae</taxon>
        <taxon>Pseudomonas</taxon>
    </lineage>
</organism>
<accession>A0A1H5HA77</accession>
<dbReference type="GO" id="GO:0015074">
    <property type="term" value="P:DNA integration"/>
    <property type="evidence" value="ECO:0007669"/>
    <property type="project" value="InterPro"/>
</dbReference>
<dbReference type="CDD" id="cd00397">
    <property type="entry name" value="DNA_BRE_C"/>
    <property type="match status" value="1"/>
</dbReference>
<dbReference type="InterPro" id="IPR013762">
    <property type="entry name" value="Integrase-like_cat_sf"/>
</dbReference>
<evidence type="ECO:0000313" key="2">
    <source>
        <dbReference type="EMBL" id="SEE24820.1"/>
    </source>
</evidence>
<dbReference type="SUPFAM" id="SSF56349">
    <property type="entry name" value="DNA breaking-rejoining enzymes"/>
    <property type="match status" value="1"/>
</dbReference>
<keyword evidence="1" id="KW-0233">DNA recombination</keyword>
<sequence length="483" mass="55876">MIDLDSKPSGRYHKVALKNVQIWEPCSEEDSTEWLPPIDKNTPFSKGYPIRRKPLFPPSIDRLHVIVQPDGALWLEGCLYLFWCNYVKALKHSTIANTAGDLSDFMNKLLDGERDYNDFSGLKVHRPTYYYKSELKLEIARGSLKRKPANRKISNTVGFYNWKLEERDFKPEEEMWKPVVKHRRYTDIHGVSQIKEIHTTDLSFKNAESISTGRFLRDGGKLFPIDRKNQDNLIKALTDLENPEMLLAHIVSLTTGARIQSNLTLRHNSIQPGVGAEDDPAKYALYYIKMGEGTPVDTKNSKPQSVGMPAWVHHLLYVYINSDRHKARCAKSPITDDGGQYVFLTRSGRPYYIADADRKLFNFSAEAGSAIRQFANKIKERLNEMNAYFSYSFHDLRATFGMNLLEDYMKQVKDGKMNQIELLSLLQRRLNHEDINTTLAYLRYREEHPQLAQAQDEFEIHLETLIRKEMAKHDQKRTGKLSP</sequence>
<dbReference type="GO" id="GO:0006310">
    <property type="term" value="P:DNA recombination"/>
    <property type="evidence" value="ECO:0007669"/>
    <property type="project" value="UniProtKB-KW"/>
</dbReference>
<dbReference type="AlphaFoldDB" id="A0A1H5HA77"/>